<accession>U1PJS8</accession>
<dbReference type="EMBL" id="KE356560">
    <property type="protein sequence ID" value="ERG92431.1"/>
    <property type="molecule type" value="Genomic_DNA"/>
</dbReference>
<reference evidence="1 2" key="1">
    <citation type="journal article" date="2013" name="PLoS ONE">
        <title>Assembly-driven community genomics of a hypersaline microbial ecosystem.</title>
        <authorList>
            <person name="Podell S."/>
            <person name="Ugalde J.A."/>
            <person name="Narasingarao P."/>
            <person name="Banfield J.F."/>
            <person name="Heidelberg K.B."/>
            <person name="Allen E.E."/>
        </authorList>
    </citation>
    <scope>NUCLEOTIDE SEQUENCE [LARGE SCALE GENOMIC DNA]</scope>
    <source>
        <strain evidence="2">J07HQW1</strain>
    </source>
</reference>
<gene>
    <name evidence="1" type="ORF">J07HQW1_02475</name>
</gene>
<proteinExistence type="predicted"/>
<dbReference type="HOGENOM" id="CLU_2820753_0_0_2"/>
<evidence type="ECO:0000313" key="2">
    <source>
        <dbReference type="Proteomes" id="UP000030649"/>
    </source>
</evidence>
<evidence type="ECO:0000313" key="1">
    <source>
        <dbReference type="EMBL" id="ERG92431.1"/>
    </source>
</evidence>
<dbReference type="AlphaFoldDB" id="U1PJS8"/>
<sequence length="66" mass="7318">MFWEVLLAPFGVFVVHLVRVALPAVEDATEFGLVVERIHSSQSTIPPPKLRAPPSWCMKSVLCASR</sequence>
<organism evidence="1 2">
    <name type="scientific">Haloquadratum walsbyi J07HQW1</name>
    <dbReference type="NCBI Taxonomy" id="1238424"/>
    <lineage>
        <taxon>Archaea</taxon>
        <taxon>Methanobacteriati</taxon>
        <taxon>Methanobacteriota</taxon>
        <taxon>Stenosarchaea group</taxon>
        <taxon>Halobacteria</taxon>
        <taxon>Halobacteriales</taxon>
        <taxon>Haloferacaceae</taxon>
        <taxon>Haloquadratum</taxon>
    </lineage>
</organism>
<name>U1PJS8_9EURY</name>
<dbReference type="Proteomes" id="UP000030649">
    <property type="component" value="Unassembled WGS sequence"/>
</dbReference>
<protein>
    <submittedName>
        <fullName evidence="1">Uncharacterized protein</fullName>
    </submittedName>
</protein>